<dbReference type="InterPro" id="IPR011991">
    <property type="entry name" value="ArsR-like_HTH"/>
</dbReference>
<evidence type="ECO:0000259" key="1">
    <source>
        <dbReference type="PROSITE" id="PS50987"/>
    </source>
</evidence>
<gene>
    <name evidence="2" type="ORF">CLV52_2723</name>
</gene>
<dbReference type="GO" id="GO:0003700">
    <property type="term" value="F:DNA-binding transcription factor activity"/>
    <property type="evidence" value="ECO:0007669"/>
    <property type="project" value="InterPro"/>
</dbReference>
<accession>A0A4R7FJ44</accession>
<dbReference type="SUPFAM" id="SSF46785">
    <property type="entry name" value="Winged helix' DNA-binding domain"/>
    <property type="match status" value="1"/>
</dbReference>
<comment type="caution">
    <text evidence="2">The sequence shown here is derived from an EMBL/GenBank/DDBJ whole genome shotgun (WGS) entry which is preliminary data.</text>
</comment>
<dbReference type="PANTHER" id="PTHR38600:SF2">
    <property type="entry name" value="SLL0088 PROTEIN"/>
    <property type="match status" value="1"/>
</dbReference>
<proteinExistence type="predicted"/>
<evidence type="ECO:0000313" key="3">
    <source>
        <dbReference type="Proteomes" id="UP000295344"/>
    </source>
</evidence>
<feature type="domain" description="HTH arsR-type" evidence="1">
    <location>
        <begin position="3"/>
        <end position="98"/>
    </location>
</feature>
<dbReference type="Gene3D" id="1.10.10.10">
    <property type="entry name" value="Winged helix-like DNA-binding domain superfamily/Winged helix DNA-binding domain"/>
    <property type="match status" value="1"/>
</dbReference>
<dbReference type="NCBIfam" id="NF033788">
    <property type="entry name" value="HTH_metalloreg"/>
    <property type="match status" value="1"/>
</dbReference>
<dbReference type="EMBL" id="SOAM01000003">
    <property type="protein sequence ID" value="TDS75616.1"/>
    <property type="molecule type" value="Genomic_DNA"/>
</dbReference>
<dbReference type="InterPro" id="IPR036388">
    <property type="entry name" value="WH-like_DNA-bd_sf"/>
</dbReference>
<dbReference type="PRINTS" id="PR00778">
    <property type="entry name" value="HTHARSR"/>
</dbReference>
<dbReference type="InterPro" id="IPR036390">
    <property type="entry name" value="WH_DNA-bd_sf"/>
</dbReference>
<dbReference type="SMART" id="SM00418">
    <property type="entry name" value="HTH_ARSR"/>
    <property type="match status" value="1"/>
</dbReference>
<reference evidence="2 3" key="1">
    <citation type="submission" date="2019-03" db="EMBL/GenBank/DDBJ databases">
        <title>Genomic Encyclopedia of Archaeal and Bacterial Type Strains, Phase II (KMG-II): from individual species to whole genera.</title>
        <authorList>
            <person name="Goeker M."/>
        </authorList>
    </citation>
    <scope>NUCLEOTIDE SEQUENCE [LARGE SCALE GENOMIC DNA]</scope>
    <source>
        <strain evidence="2 3">DSM 24782</strain>
    </source>
</reference>
<dbReference type="Pfam" id="PF12840">
    <property type="entry name" value="HTH_20"/>
    <property type="match status" value="1"/>
</dbReference>
<keyword evidence="3" id="KW-1185">Reference proteome</keyword>
<dbReference type="AlphaFoldDB" id="A0A4R7FJ44"/>
<dbReference type="Proteomes" id="UP000295344">
    <property type="component" value="Unassembled WGS sequence"/>
</dbReference>
<dbReference type="OrthoDB" id="9806976at2"/>
<dbReference type="PROSITE" id="PS50987">
    <property type="entry name" value="HTH_ARSR_2"/>
    <property type="match status" value="1"/>
</dbReference>
<dbReference type="PANTHER" id="PTHR38600">
    <property type="entry name" value="TRANSCRIPTIONAL REGULATORY PROTEIN"/>
    <property type="match status" value="1"/>
</dbReference>
<name>A0A4R7FJ44_9MICO</name>
<dbReference type="CDD" id="cd00090">
    <property type="entry name" value="HTH_ARSR"/>
    <property type="match status" value="1"/>
</dbReference>
<dbReference type="InterPro" id="IPR001845">
    <property type="entry name" value="HTH_ArsR_DNA-bd_dom"/>
</dbReference>
<organism evidence="2 3">
    <name type="scientific">Amnibacterium kyonggiense</name>
    <dbReference type="NCBI Taxonomy" id="595671"/>
    <lineage>
        <taxon>Bacteria</taxon>
        <taxon>Bacillati</taxon>
        <taxon>Actinomycetota</taxon>
        <taxon>Actinomycetes</taxon>
        <taxon>Micrococcales</taxon>
        <taxon>Microbacteriaceae</taxon>
        <taxon>Amnibacterium</taxon>
    </lineage>
</organism>
<evidence type="ECO:0000313" key="2">
    <source>
        <dbReference type="EMBL" id="TDS75616.1"/>
    </source>
</evidence>
<protein>
    <submittedName>
        <fullName evidence="2">Helix-turn-helix protein</fullName>
    </submittedName>
</protein>
<dbReference type="RefSeq" id="WP_133766892.1">
    <property type="nucleotide sequence ID" value="NZ_BAAARP010000005.1"/>
</dbReference>
<sequence>MVVETVPSQAEVDQIFHALADATRRDILERVIGREQSVSTLGRAYAMSLPAVQKHVGVLERAGLVSKHRAGREQHVRAEPERIALARELLGRYEELWRTRIAAMDRLLAEDPTEQKE</sequence>